<evidence type="ECO:0000313" key="1">
    <source>
        <dbReference type="EMBL" id="EDS35662.1"/>
    </source>
</evidence>
<accession>B0WVQ5</accession>
<organism>
    <name type="scientific">Culex quinquefasciatus</name>
    <name type="common">Southern house mosquito</name>
    <name type="synonym">Culex pungens</name>
    <dbReference type="NCBI Taxonomy" id="7176"/>
    <lineage>
        <taxon>Eukaryota</taxon>
        <taxon>Metazoa</taxon>
        <taxon>Ecdysozoa</taxon>
        <taxon>Arthropoda</taxon>
        <taxon>Hexapoda</taxon>
        <taxon>Insecta</taxon>
        <taxon>Pterygota</taxon>
        <taxon>Neoptera</taxon>
        <taxon>Endopterygota</taxon>
        <taxon>Diptera</taxon>
        <taxon>Nematocera</taxon>
        <taxon>Culicoidea</taxon>
        <taxon>Culicidae</taxon>
        <taxon>Culicinae</taxon>
        <taxon>Culicini</taxon>
        <taxon>Culex</taxon>
        <taxon>Culex</taxon>
    </lineage>
</organism>
<name>B0WVQ5_CULQU</name>
<dbReference type="HOGENOM" id="CLU_1908730_0_0_1"/>
<sequence>MGRMMDPGIVYMHLTREPLYPTAVIHLNSVSHLVSLSRFSRPDWRAAFGPDLELRGTVGPSFETPAGAEPTTRLSPIMLPESRVPRLSAGLGVSAADAVVHRTNCALQPWPRCNSEVAILSWNQVRSWESSGQ</sequence>
<reference evidence="2" key="2">
    <citation type="submission" date="2021-02" db="UniProtKB">
        <authorList>
            <consortium name="EnsemblMetazoa"/>
        </authorList>
    </citation>
    <scope>IDENTIFICATION</scope>
    <source>
        <strain evidence="2">JHB</strain>
    </source>
</reference>
<dbReference type="VEuPathDB" id="VectorBase:CPIJ011119"/>
<evidence type="ECO:0000313" key="2">
    <source>
        <dbReference type="EnsemblMetazoa" id="CPIJ011119-PA"/>
    </source>
</evidence>
<dbReference type="EMBL" id="DS232130">
    <property type="protein sequence ID" value="EDS35662.1"/>
    <property type="molecule type" value="Genomic_DNA"/>
</dbReference>
<protein>
    <submittedName>
        <fullName evidence="1 2">Uncharacterized protein</fullName>
    </submittedName>
</protein>
<keyword evidence="3" id="KW-1185">Reference proteome</keyword>
<reference evidence="1" key="1">
    <citation type="submission" date="2007-03" db="EMBL/GenBank/DDBJ databases">
        <title>Annotation of Culex pipiens quinquefasciatus.</title>
        <authorList>
            <consortium name="The Broad Institute Genome Sequencing Platform"/>
            <person name="Atkinson P.W."/>
            <person name="Hemingway J."/>
            <person name="Christensen B.M."/>
            <person name="Higgs S."/>
            <person name="Kodira C."/>
            <person name="Hannick L."/>
            <person name="Megy K."/>
            <person name="O'Leary S."/>
            <person name="Pearson M."/>
            <person name="Haas B.J."/>
            <person name="Mauceli E."/>
            <person name="Wortman J.R."/>
            <person name="Lee N.H."/>
            <person name="Guigo R."/>
            <person name="Stanke M."/>
            <person name="Alvarado L."/>
            <person name="Amedeo P."/>
            <person name="Antoine C.H."/>
            <person name="Arensburger P."/>
            <person name="Bidwell S.L."/>
            <person name="Crawford M."/>
            <person name="Camaro F."/>
            <person name="Devon K."/>
            <person name="Engels R."/>
            <person name="Hammond M."/>
            <person name="Howarth C."/>
            <person name="Koehrsen M."/>
            <person name="Lawson D."/>
            <person name="Montgomery P."/>
            <person name="Nene V."/>
            <person name="Nusbaum C."/>
            <person name="Puiu D."/>
            <person name="Romero-Severson J."/>
            <person name="Severson D.W."/>
            <person name="Shumway M."/>
            <person name="Sisk P."/>
            <person name="Stolte C."/>
            <person name="Zeng Q."/>
            <person name="Eisenstadt E."/>
            <person name="Fraser-Liggett C."/>
            <person name="Strausberg R."/>
            <person name="Galagan J."/>
            <person name="Birren B."/>
            <person name="Collins F.H."/>
        </authorList>
    </citation>
    <scope>NUCLEOTIDE SEQUENCE [LARGE SCALE GENOMIC DNA]</scope>
    <source>
        <strain evidence="1">JHB</strain>
    </source>
</reference>
<dbReference type="Proteomes" id="UP000002320">
    <property type="component" value="Unassembled WGS sequence"/>
</dbReference>
<evidence type="ECO:0000313" key="3">
    <source>
        <dbReference type="Proteomes" id="UP000002320"/>
    </source>
</evidence>
<proteinExistence type="predicted"/>
<dbReference type="AlphaFoldDB" id="B0WVQ5"/>
<dbReference type="KEGG" id="cqu:CpipJ_CPIJ011119"/>
<dbReference type="InParanoid" id="B0WVQ5"/>
<dbReference type="EnsemblMetazoa" id="CPIJ011119-RA">
    <property type="protein sequence ID" value="CPIJ011119-PA"/>
    <property type="gene ID" value="CPIJ011119"/>
</dbReference>
<gene>
    <name evidence="2" type="primary">6043893</name>
    <name evidence="1" type="ORF">CpipJ_CPIJ011119</name>
</gene>